<sequence length="91" mass="10378">MTYACNTPLVLMIALFATASPAHACAPPARPFLPSSKEDMHLYADLIRGDFETYITEVQDYFRCMDEERSRTFVEAKEASEDYGRFQDALE</sequence>
<gene>
    <name evidence="2" type="ORF">SAMN05421795_11130</name>
</gene>
<reference evidence="3" key="1">
    <citation type="submission" date="2017-01" db="EMBL/GenBank/DDBJ databases">
        <authorList>
            <person name="Varghese N."/>
            <person name="Submissions S."/>
        </authorList>
    </citation>
    <scope>NUCLEOTIDE SEQUENCE [LARGE SCALE GENOMIC DNA]</scope>
    <source>
        <strain evidence="3">DSM 18714</strain>
    </source>
</reference>
<feature type="chain" id="PRO_5012207621" evidence="1">
    <location>
        <begin position="25"/>
        <end position="91"/>
    </location>
</feature>
<protein>
    <submittedName>
        <fullName evidence="2">Uncharacterized protein</fullName>
    </submittedName>
</protein>
<evidence type="ECO:0000313" key="2">
    <source>
        <dbReference type="EMBL" id="SIS90776.1"/>
    </source>
</evidence>
<dbReference type="Proteomes" id="UP000186098">
    <property type="component" value="Unassembled WGS sequence"/>
</dbReference>
<keyword evidence="1" id="KW-0732">Signal</keyword>
<keyword evidence="3" id="KW-1185">Reference proteome</keyword>
<proteinExistence type="predicted"/>
<dbReference type="EMBL" id="FTOM01000011">
    <property type="protein sequence ID" value="SIS90776.1"/>
    <property type="molecule type" value="Genomic_DNA"/>
</dbReference>
<evidence type="ECO:0000313" key="3">
    <source>
        <dbReference type="Proteomes" id="UP000186098"/>
    </source>
</evidence>
<feature type="signal peptide" evidence="1">
    <location>
        <begin position="1"/>
        <end position="24"/>
    </location>
</feature>
<name>A0A1N7MXE2_9RHOB</name>
<evidence type="ECO:0000256" key="1">
    <source>
        <dbReference type="SAM" id="SignalP"/>
    </source>
</evidence>
<accession>A0A1N7MXE2</accession>
<dbReference type="AlphaFoldDB" id="A0A1N7MXE2"/>
<organism evidence="2 3">
    <name type="scientific">Phaeovulum vinaykumarii</name>
    <dbReference type="NCBI Taxonomy" id="407234"/>
    <lineage>
        <taxon>Bacteria</taxon>
        <taxon>Pseudomonadati</taxon>
        <taxon>Pseudomonadota</taxon>
        <taxon>Alphaproteobacteria</taxon>
        <taxon>Rhodobacterales</taxon>
        <taxon>Paracoccaceae</taxon>
        <taxon>Phaeovulum</taxon>
    </lineage>
</organism>
<dbReference type="STRING" id="407234.SAMN05421795_11130"/>